<dbReference type="RefSeq" id="WP_290139904.1">
    <property type="nucleotide sequence ID" value="NZ_CP101620.1"/>
</dbReference>
<evidence type="ECO:0000313" key="10">
    <source>
        <dbReference type="EMBL" id="UTY39060.1"/>
    </source>
</evidence>
<dbReference type="PANTHER" id="PTHR32502">
    <property type="entry name" value="N-ACETYLGALACTOSAMINE PERMEASE II COMPONENT-RELATED"/>
    <property type="match status" value="1"/>
</dbReference>
<keyword evidence="11" id="KW-1185">Reference proteome</keyword>
<dbReference type="Pfam" id="PF03609">
    <property type="entry name" value="EII-Sor"/>
    <property type="match status" value="1"/>
</dbReference>
<proteinExistence type="predicted"/>
<gene>
    <name evidence="10" type="ORF">NMU03_16010</name>
</gene>
<evidence type="ECO:0000256" key="7">
    <source>
        <dbReference type="ARBA" id="ARBA00022989"/>
    </source>
</evidence>
<evidence type="ECO:0000256" key="4">
    <source>
        <dbReference type="ARBA" id="ARBA00022597"/>
    </source>
</evidence>
<dbReference type="Proteomes" id="UP001060112">
    <property type="component" value="Chromosome"/>
</dbReference>
<feature type="transmembrane region" description="Helical" evidence="9">
    <location>
        <begin position="92"/>
        <end position="115"/>
    </location>
</feature>
<keyword evidence="4 10" id="KW-0762">Sugar transport</keyword>
<feature type="transmembrane region" description="Helical" evidence="9">
    <location>
        <begin position="135"/>
        <end position="159"/>
    </location>
</feature>
<dbReference type="EMBL" id="CP101620">
    <property type="protein sequence ID" value="UTY39060.1"/>
    <property type="molecule type" value="Genomic_DNA"/>
</dbReference>
<evidence type="ECO:0000256" key="2">
    <source>
        <dbReference type="ARBA" id="ARBA00022448"/>
    </source>
</evidence>
<name>A0ABY5I523_9FIRM</name>
<keyword evidence="5" id="KW-0598">Phosphotransferase system</keyword>
<evidence type="ECO:0000256" key="3">
    <source>
        <dbReference type="ARBA" id="ARBA00022475"/>
    </source>
</evidence>
<protein>
    <submittedName>
        <fullName evidence="10">PTS sugar transporter subunit IIC</fullName>
    </submittedName>
</protein>
<dbReference type="PANTHER" id="PTHR32502:SF8">
    <property type="entry name" value="N-ACETYLGALACTOSAMINE PERMEASE IIC COMPONENT 1"/>
    <property type="match status" value="1"/>
</dbReference>
<keyword evidence="8 9" id="KW-0472">Membrane</keyword>
<comment type="subcellular location">
    <subcellularLocation>
        <location evidence="1">Cell membrane</location>
        <topology evidence="1">Multi-pass membrane protein</topology>
    </subcellularLocation>
</comment>
<sequence length="267" mass="28266">MLVDALLIGLLMFLGMLTDTGLGDPMIKRPLVMGTLTGLVLGDLHSGIVMGASLEVIFLGITSIGGALPSDSFTGAIFGTAFAIISNQSTEAAMALAVPISLLATTITTVVNIGFAAMMPQVDKFNEEGNQKGVVVIQMACMILKPLAFGVIGFLGIMLGSDVISSLINSIPDVIMNGLTVAGQTLPALGMAMLLNMLWDKKIAVFLVLGFVLYAYLELPLIAICLIGVVIAMYTSYKDIDLNNSLNSKRSELAFENDNSEEDFFND</sequence>
<keyword evidence="6 9" id="KW-0812">Transmembrane</keyword>
<keyword evidence="7 9" id="KW-1133">Transmembrane helix</keyword>
<evidence type="ECO:0000313" key="11">
    <source>
        <dbReference type="Proteomes" id="UP001060112"/>
    </source>
</evidence>
<evidence type="ECO:0000256" key="9">
    <source>
        <dbReference type="SAM" id="Phobius"/>
    </source>
</evidence>
<dbReference type="InterPro" id="IPR050303">
    <property type="entry name" value="GatZ_KbaZ_carbometab"/>
</dbReference>
<reference evidence="10" key="1">
    <citation type="submission" date="2022-07" db="EMBL/GenBank/DDBJ databases">
        <title>Faecal culturing of patients with breast cancer.</title>
        <authorList>
            <person name="Teng N.M.Y."/>
            <person name="Kiu R."/>
            <person name="Evans R."/>
            <person name="Baker D.J."/>
            <person name="Zenner C."/>
            <person name="Robinson S.D."/>
            <person name="Hall L.J."/>
        </authorList>
    </citation>
    <scope>NUCLEOTIDE SEQUENCE</scope>
    <source>
        <strain evidence="10">LH1062</strain>
    </source>
</reference>
<dbReference type="InterPro" id="IPR004700">
    <property type="entry name" value="PTS_IIC_man"/>
</dbReference>
<keyword evidence="3" id="KW-1003">Cell membrane</keyword>
<keyword evidence="2" id="KW-0813">Transport</keyword>
<feature type="transmembrane region" description="Helical" evidence="9">
    <location>
        <begin position="179"/>
        <end position="199"/>
    </location>
</feature>
<organism evidence="10 11">
    <name type="scientific">Allocoprobacillus halotolerans</name>
    <dbReference type="NCBI Taxonomy" id="2944914"/>
    <lineage>
        <taxon>Bacteria</taxon>
        <taxon>Bacillati</taxon>
        <taxon>Bacillota</taxon>
        <taxon>Erysipelotrichia</taxon>
        <taxon>Erysipelotrichales</taxon>
        <taxon>Erysipelotrichaceae</taxon>
        <taxon>Allocoprobacillus</taxon>
    </lineage>
</organism>
<accession>A0ABY5I523</accession>
<evidence type="ECO:0000256" key="5">
    <source>
        <dbReference type="ARBA" id="ARBA00022683"/>
    </source>
</evidence>
<feature type="transmembrane region" description="Helical" evidence="9">
    <location>
        <begin position="206"/>
        <end position="234"/>
    </location>
</feature>
<evidence type="ECO:0000256" key="1">
    <source>
        <dbReference type="ARBA" id="ARBA00004651"/>
    </source>
</evidence>
<evidence type="ECO:0000256" key="8">
    <source>
        <dbReference type="ARBA" id="ARBA00023136"/>
    </source>
</evidence>
<evidence type="ECO:0000256" key="6">
    <source>
        <dbReference type="ARBA" id="ARBA00022692"/>
    </source>
</evidence>